<keyword evidence="6" id="KW-1185">Reference proteome</keyword>
<dbReference type="EC" id="3.1.3.18" evidence="4"/>
<protein>
    <recommendedName>
        <fullName evidence="4">phosphoglycolate phosphatase</fullName>
        <ecNumber evidence="4">3.1.3.18</ecNumber>
    </recommendedName>
</protein>
<reference evidence="5 6" key="1">
    <citation type="submission" date="2018-05" db="EMBL/GenBank/DDBJ databases">
        <title>Mucilaginibacter hurinus sp. nov., isolated from briquette warehouse soil.</title>
        <authorList>
            <person name="Choi L."/>
        </authorList>
    </citation>
    <scope>NUCLEOTIDE SEQUENCE [LARGE SCALE GENOMIC DNA]</scope>
    <source>
        <strain evidence="5 6">ZR32</strain>
    </source>
</reference>
<comment type="caution">
    <text evidence="5">The sequence shown here is derived from an EMBL/GenBank/DDBJ whole genome shotgun (WGS) entry which is preliminary data.</text>
</comment>
<dbReference type="PANTHER" id="PTHR43434:SF1">
    <property type="entry name" value="PHOSPHOGLYCOLATE PHOSPHATASE"/>
    <property type="match status" value="1"/>
</dbReference>
<dbReference type="InterPro" id="IPR023214">
    <property type="entry name" value="HAD_sf"/>
</dbReference>
<dbReference type="SFLD" id="SFLDG01129">
    <property type="entry name" value="C1.5:_HAD__Beta-PGM__Phosphata"/>
    <property type="match status" value="1"/>
</dbReference>
<dbReference type="SFLD" id="SFLDS00003">
    <property type="entry name" value="Haloacid_Dehalogenase"/>
    <property type="match status" value="1"/>
</dbReference>
<dbReference type="RefSeq" id="WP_114006063.1">
    <property type="nucleotide sequence ID" value="NZ_QGDC01000008.1"/>
</dbReference>
<dbReference type="Gene3D" id="1.10.150.240">
    <property type="entry name" value="Putative phosphatase, domain 2"/>
    <property type="match status" value="1"/>
</dbReference>
<dbReference type="EMBL" id="QGDC01000008">
    <property type="protein sequence ID" value="RCH54138.1"/>
    <property type="molecule type" value="Genomic_DNA"/>
</dbReference>
<comment type="pathway">
    <text evidence="2">Organic acid metabolism; glycolate biosynthesis; glycolate from 2-phosphoglycolate: step 1/1.</text>
</comment>
<dbReference type="GO" id="GO:0006281">
    <property type="term" value="P:DNA repair"/>
    <property type="evidence" value="ECO:0007669"/>
    <property type="project" value="TreeGrafter"/>
</dbReference>
<evidence type="ECO:0000313" key="6">
    <source>
        <dbReference type="Proteomes" id="UP000253209"/>
    </source>
</evidence>
<dbReference type="GO" id="GO:0008967">
    <property type="term" value="F:phosphoglycolate phosphatase activity"/>
    <property type="evidence" value="ECO:0007669"/>
    <property type="project" value="UniProtKB-EC"/>
</dbReference>
<evidence type="ECO:0000256" key="4">
    <source>
        <dbReference type="ARBA" id="ARBA00013078"/>
    </source>
</evidence>
<proteinExistence type="inferred from homology"/>
<dbReference type="InterPro" id="IPR036412">
    <property type="entry name" value="HAD-like_sf"/>
</dbReference>
<evidence type="ECO:0000256" key="3">
    <source>
        <dbReference type="ARBA" id="ARBA00006171"/>
    </source>
</evidence>
<dbReference type="SUPFAM" id="SSF56784">
    <property type="entry name" value="HAD-like"/>
    <property type="match status" value="1"/>
</dbReference>
<evidence type="ECO:0000256" key="1">
    <source>
        <dbReference type="ARBA" id="ARBA00000830"/>
    </source>
</evidence>
<dbReference type="InterPro" id="IPR041492">
    <property type="entry name" value="HAD_2"/>
</dbReference>
<dbReference type="PANTHER" id="PTHR43434">
    <property type="entry name" value="PHOSPHOGLYCOLATE PHOSPHATASE"/>
    <property type="match status" value="1"/>
</dbReference>
<accession>A0A367GM88</accession>
<evidence type="ECO:0000313" key="5">
    <source>
        <dbReference type="EMBL" id="RCH54138.1"/>
    </source>
</evidence>
<dbReference type="Proteomes" id="UP000253209">
    <property type="component" value="Unassembled WGS sequence"/>
</dbReference>
<name>A0A367GM88_9SPHI</name>
<dbReference type="AlphaFoldDB" id="A0A367GM88"/>
<gene>
    <name evidence="5" type="ORF">DJ568_14760</name>
</gene>
<comment type="similarity">
    <text evidence="3">Belongs to the HAD-like hydrolase superfamily. CbbY/CbbZ/Gph/YieH family.</text>
</comment>
<dbReference type="Gene3D" id="3.40.50.1000">
    <property type="entry name" value="HAD superfamily/HAD-like"/>
    <property type="match status" value="1"/>
</dbReference>
<evidence type="ECO:0000256" key="2">
    <source>
        <dbReference type="ARBA" id="ARBA00004818"/>
    </source>
</evidence>
<dbReference type="OrthoDB" id="9792518at2"/>
<dbReference type="InterPro" id="IPR050155">
    <property type="entry name" value="HAD-like_hydrolase_sf"/>
</dbReference>
<comment type="catalytic activity">
    <reaction evidence="1">
        <text>2-phosphoglycolate + H2O = glycolate + phosphate</text>
        <dbReference type="Rhea" id="RHEA:14369"/>
        <dbReference type="ChEBI" id="CHEBI:15377"/>
        <dbReference type="ChEBI" id="CHEBI:29805"/>
        <dbReference type="ChEBI" id="CHEBI:43474"/>
        <dbReference type="ChEBI" id="CHEBI:58033"/>
        <dbReference type="EC" id="3.1.3.18"/>
    </reaction>
</comment>
<sequence length="210" mass="23805">MIRKPDSLIFDMDGTLWDAVDLYTSAWNMILNHCGITSQFSRAEMAGMVGWEGQKVMDTLMPGLDRDKQLDIYNKVNQKQSQISQDGCIIYDGVKEGLAQLAARYKLFIVSNCAEGVIRRFINWAGIDDFITDEVAYGVNHKPKNHNIKLLIDRYNLKSPVYIGDTDGDSVQSQIAGVPFVLVTYGFGTTNNYDLKFDNFTELTNYFKEL</sequence>
<dbReference type="InterPro" id="IPR023198">
    <property type="entry name" value="PGP-like_dom2"/>
</dbReference>
<organism evidence="5 6">
    <name type="scientific">Mucilaginibacter hurinus</name>
    <dbReference type="NCBI Taxonomy" id="2201324"/>
    <lineage>
        <taxon>Bacteria</taxon>
        <taxon>Pseudomonadati</taxon>
        <taxon>Bacteroidota</taxon>
        <taxon>Sphingobacteriia</taxon>
        <taxon>Sphingobacteriales</taxon>
        <taxon>Sphingobacteriaceae</taxon>
        <taxon>Mucilaginibacter</taxon>
    </lineage>
</organism>
<dbReference type="Pfam" id="PF13419">
    <property type="entry name" value="HAD_2"/>
    <property type="match status" value="1"/>
</dbReference>